<organism evidence="2 3">
    <name type="scientific">Alteromonas macleodii</name>
    <name type="common">Pseudoalteromonas macleodii</name>
    <dbReference type="NCBI Taxonomy" id="28108"/>
    <lineage>
        <taxon>Bacteria</taxon>
        <taxon>Pseudomonadati</taxon>
        <taxon>Pseudomonadota</taxon>
        <taxon>Gammaproteobacteria</taxon>
        <taxon>Alteromonadales</taxon>
        <taxon>Alteromonadaceae</taxon>
        <taxon>Alteromonas/Salinimonas group</taxon>
        <taxon>Alteromonas</taxon>
    </lineage>
</organism>
<accession>A0A126Q5G1</accession>
<proteinExistence type="predicted"/>
<evidence type="ECO:0000259" key="1">
    <source>
        <dbReference type="Pfam" id="PF03235"/>
    </source>
</evidence>
<dbReference type="EMBL" id="CP014323">
    <property type="protein sequence ID" value="AMK00452.1"/>
    <property type="molecule type" value="Genomic_DNA"/>
</dbReference>
<dbReference type="OrthoDB" id="8094406at2"/>
<dbReference type="InterPro" id="IPR004919">
    <property type="entry name" value="GmrSD_N"/>
</dbReference>
<dbReference type="PANTHER" id="PTHR39639">
    <property type="entry name" value="CHROMOSOME 16, WHOLE GENOME SHOTGUN SEQUENCE"/>
    <property type="match status" value="1"/>
</dbReference>
<sequence length="414" mass="47647">MSTEEYNEFNLPREELSESGEKIGIEAEDETEAMEPFDPDAITIAQRVVPMDVLLRRLKQGSIVLSPSFQRKEVWDVTRKSRLIESIMLRVPLPMFYVAADEKGNWEVVDGLQRLSTIRDFMLGDKNGVFLQLKNLEFLNERYGNKAWAAIENDLSSQKLVNSIYETEMRFTIIEPGTPEAVKRNIFKRINTGGMPLTSQEIRHALYEGPSSSLLQRLVNSSKFINAVGKKIDDSRMGASELILRLVSFMLFSRTEYKQGMDSWLSNTMRTLNVLDEVTHEQLNKIFYPSPVPSLQVTSINEIESKFEVAMYRASYLFGEHAFRKSLPSDDRKSPINKALFETWANVLADIEQSEFEILLSRKHDVYERQKELYHDIEFSNSISRHSSRAQGVIYGHQKISSLVKDVISMEDYL</sequence>
<name>A0A126Q5G1_ALTMA</name>
<evidence type="ECO:0000313" key="2">
    <source>
        <dbReference type="EMBL" id="AMK00452.1"/>
    </source>
</evidence>
<evidence type="ECO:0000313" key="3">
    <source>
        <dbReference type="Proteomes" id="UP000063991"/>
    </source>
</evidence>
<dbReference type="AlphaFoldDB" id="A0A126Q5G1"/>
<dbReference type="Pfam" id="PF03235">
    <property type="entry name" value="GmrSD_N"/>
    <property type="match status" value="1"/>
</dbReference>
<gene>
    <name evidence="2" type="ORF">AVL55_14790</name>
</gene>
<feature type="domain" description="GmrSD restriction endonucleases N-terminal" evidence="1">
    <location>
        <begin position="58"/>
        <end position="207"/>
    </location>
</feature>
<reference evidence="2 3" key="1">
    <citation type="submission" date="2015-12" db="EMBL/GenBank/DDBJ databases">
        <authorList>
            <person name="Shamseldin A."/>
            <person name="Moawad H."/>
            <person name="Abd El-Rahim W.M."/>
            <person name="Sadowsky M.J."/>
        </authorList>
    </citation>
    <scope>NUCLEOTIDE SEQUENCE [LARGE SCALE GENOMIC DNA]</scope>
    <source>
        <strain evidence="2 3">D7</strain>
    </source>
</reference>
<dbReference type="Proteomes" id="UP000063991">
    <property type="component" value="Chromosome"/>
</dbReference>
<protein>
    <recommendedName>
        <fullName evidence="1">GmrSD restriction endonucleases N-terminal domain-containing protein</fullName>
    </recommendedName>
</protein>
<dbReference type="PANTHER" id="PTHR39639:SF1">
    <property type="entry name" value="DUF262 DOMAIN-CONTAINING PROTEIN"/>
    <property type="match status" value="1"/>
</dbReference>